<keyword evidence="8" id="KW-0288">FMN</keyword>
<reference evidence="12" key="1">
    <citation type="journal article" date="2022" name="bioRxiv">
        <title>Genomics of Preaxostyla Flagellates Illuminates Evolutionary Transitions and the Path Towards Mitochondrial Loss.</title>
        <authorList>
            <person name="Novak L.V.F."/>
            <person name="Treitli S.C."/>
            <person name="Pyrih J."/>
            <person name="Halakuc P."/>
            <person name="Pipaliya S.V."/>
            <person name="Vacek V."/>
            <person name="Brzon O."/>
            <person name="Soukal P."/>
            <person name="Eme L."/>
            <person name="Dacks J.B."/>
            <person name="Karnkowska A."/>
            <person name="Elias M."/>
            <person name="Hampl V."/>
        </authorList>
    </citation>
    <scope>NUCLEOTIDE SEQUENCE</scope>
    <source>
        <strain evidence="12">RCP-MX</strain>
    </source>
</reference>
<evidence type="ECO:0000256" key="10">
    <source>
        <dbReference type="SAM" id="SignalP"/>
    </source>
</evidence>
<keyword evidence="7 8" id="KW-0863">Zinc-finger</keyword>
<dbReference type="InterPro" id="IPR035587">
    <property type="entry name" value="DUS-like_FMN-bd"/>
</dbReference>
<evidence type="ECO:0000256" key="1">
    <source>
        <dbReference type="ARBA" id="ARBA00012376"/>
    </source>
</evidence>
<feature type="region of interest" description="Disordered" evidence="9">
    <location>
        <begin position="1249"/>
        <end position="1310"/>
    </location>
</feature>
<keyword evidence="8" id="KW-0819">tRNA processing</keyword>
<dbReference type="PROSITE" id="PS50103">
    <property type="entry name" value="ZF_C3H1"/>
    <property type="match status" value="1"/>
</dbReference>
<feature type="signal peptide" evidence="10">
    <location>
        <begin position="1"/>
        <end position="24"/>
    </location>
</feature>
<feature type="zinc finger region" description="C3H1-type" evidence="7">
    <location>
        <begin position="1314"/>
        <end position="1341"/>
    </location>
</feature>
<feature type="compositionally biased region" description="Basic and acidic residues" evidence="9">
    <location>
        <begin position="1285"/>
        <end position="1299"/>
    </location>
</feature>
<evidence type="ECO:0000313" key="13">
    <source>
        <dbReference type="Proteomes" id="UP001141327"/>
    </source>
</evidence>
<keyword evidence="8" id="KW-0560">Oxidoreductase</keyword>
<dbReference type="EMBL" id="JAPMOS010000112">
    <property type="protein sequence ID" value="KAJ4455315.1"/>
    <property type="molecule type" value="Genomic_DNA"/>
</dbReference>
<evidence type="ECO:0000256" key="2">
    <source>
        <dbReference type="ARBA" id="ARBA00022664"/>
    </source>
</evidence>
<feature type="compositionally biased region" description="Basic residues" evidence="9">
    <location>
        <begin position="1300"/>
        <end position="1310"/>
    </location>
</feature>
<dbReference type="Gene3D" id="3.20.20.70">
    <property type="entry name" value="Aldolase class I"/>
    <property type="match status" value="1"/>
</dbReference>
<dbReference type="SUPFAM" id="SSF53300">
    <property type="entry name" value="vWA-like"/>
    <property type="match status" value="1"/>
</dbReference>
<evidence type="ECO:0000313" key="12">
    <source>
        <dbReference type="EMBL" id="KAJ4455315.1"/>
    </source>
</evidence>
<dbReference type="EC" id="1.3.1.-" evidence="8"/>
<dbReference type="PANTHER" id="PTHR45846">
    <property type="entry name" value="TRNA-DIHYDROURIDINE(47) SYNTHASE [NAD(P)(+)]-LIKE"/>
    <property type="match status" value="1"/>
</dbReference>
<evidence type="ECO:0000256" key="3">
    <source>
        <dbReference type="ARBA" id="ARBA00048266"/>
    </source>
</evidence>
<feature type="region of interest" description="Disordered" evidence="9">
    <location>
        <begin position="547"/>
        <end position="581"/>
    </location>
</feature>
<keyword evidence="10" id="KW-0732">Signal</keyword>
<comment type="catalytic activity">
    <reaction evidence="6">
        <text>5,6-dihydrouridine(47) in tRNA + NADP(+) = uridine(47) in tRNA + NADPH + H(+)</text>
        <dbReference type="Rhea" id="RHEA:53360"/>
        <dbReference type="Rhea" id="RHEA-COMP:13539"/>
        <dbReference type="Rhea" id="RHEA-COMP:13540"/>
        <dbReference type="ChEBI" id="CHEBI:15378"/>
        <dbReference type="ChEBI" id="CHEBI:57783"/>
        <dbReference type="ChEBI" id="CHEBI:58349"/>
        <dbReference type="ChEBI" id="CHEBI:65315"/>
        <dbReference type="ChEBI" id="CHEBI:74443"/>
        <dbReference type="EC" id="1.3.1.89"/>
    </reaction>
    <physiologicalReaction direction="right-to-left" evidence="6">
        <dbReference type="Rhea" id="RHEA:53362"/>
    </physiologicalReaction>
</comment>
<feature type="chain" id="PRO_5046851718" description="tRNA-dihydrouridine(47) synthase [NAD(P)(+)]" evidence="10">
    <location>
        <begin position="25"/>
        <end position="1864"/>
    </location>
</feature>
<evidence type="ECO:0000256" key="8">
    <source>
        <dbReference type="RuleBase" id="RU291113"/>
    </source>
</evidence>
<feature type="region of interest" description="Disordered" evidence="9">
    <location>
        <begin position="282"/>
        <end position="307"/>
    </location>
</feature>
<evidence type="ECO:0000256" key="7">
    <source>
        <dbReference type="PROSITE-ProRule" id="PRU00723"/>
    </source>
</evidence>
<dbReference type="Pfam" id="PF01207">
    <property type="entry name" value="Dus"/>
    <property type="match status" value="2"/>
</dbReference>
<dbReference type="InterPro" id="IPR036465">
    <property type="entry name" value="vWFA_dom_sf"/>
</dbReference>
<dbReference type="Gene3D" id="3.40.50.410">
    <property type="entry name" value="von Willebrand factor, type A domain"/>
    <property type="match status" value="1"/>
</dbReference>
<evidence type="ECO:0000256" key="6">
    <source>
        <dbReference type="ARBA" id="ARBA00049513"/>
    </source>
</evidence>
<dbReference type="Proteomes" id="UP001141327">
    <property type="component" value="Unassembled WGS sequence"/>
</dbReference>
<proteinExistence type="inferred from homology"/>
<keyword evidence="7 8" id="KW-0862">Zinc</keyword>
<sequence>MLVGTRRCKLILIWIFLVTSPVWGSHHRYVLESPSTSTANLFGSSIAFSPTHRQIFVGAPRDEFGAGRGYLFTYSTEAQEWGEPMTLSSSITPSAQSFGFSATGGALAPEAGLSQCFFVGAPALLGAEVPFDRTSPAALAEQCSRDPTRVGAVHVICSFKDRWVEVSRFEGDYPLFGYSVATAGRCLAIGSPCEQPQRGGGSGHLGAVHLYCLANVLRGDSPGAADPMALPQLQWRHVTFRNLTAGAARAEAFFGASVALSSHCLLGGSLLGHSVFIAWKAGPGPERDDDGGSGPEERGPAAPWSEGLARAAARDPALLASILTEPEGDIPSGWLTHPLVSGQGDDRFGLSVALSAAGLTAAVGAPFAAQGSGAVYVYRECAPESRRWGRLEQPDMCVHRQLVVPQGGRPGDHFGSWLTIDEAALTVGAPDADASPVPRWRRLRATRGGLFEVRARRGITYHFRFLPTYPGLFVESIFWFDGGDLAGSLHHEGPCFWVAASSNGGLVSRPPPPPGWDGRPIVPAPPDPAPPSAGPCVVVSYIGDDAPTPAHTGPASEQAPVAPMPRVPRPPPRRRAAAADQVDDDPLRALPRGMAGLLRRATLLLTCCLLTMAAVLGDVFWHLLLARAQQESDEQQRNPFGVLVSIRAPPMVGNDRAPLRLVVCIDRSGSMEEGEKLNLVKVTLPISFPNLVSADLPLVRTDEIGKQRVMSALAGLVPWGNTDLAGGLCRALEVLSRPPDQTPDIAAVGSPHVNAVILMTDGRANVGLRDPNPLMEQLRGWLSFGPGAAGRPPVVHCFGFGAECPPLLLRAIADASGGIFYHIQEARGIPGALGECLGGLLSLAARGVAIRLAAGPAATLVRVQGPRAPLWDDGGAAATLLLGDLYADEARDVLAWVLPPLRPTAADTGSPAAPEPTGGAVVELLEAVLTFDDLHGSHHEQRARLRLARGPPTQGPPVGSPARPEGAPSLVSPSAPRLVEAHSCRYLAAECLGHACRAAVRGDHAEARSLLQSCMARLQTSPACEEPLVVGLLGDLQSIRDQLARWDGDPRGAASVPTPVHTLETMAQAHLGQRANAQAMFSTQTYATASQRASTISLTRVAQPGLLGQAEDEASFPRIPSDHEPLRRTRTTRNLLVGFPPPFREGSRVTLMRARLGTDQAKMAKIIFQLRKGNEKTSNSISTPFLHSLLIFFQFELDQHAGVGRSPKSSGLRGKPPKVGAMAEKAAGVTDLVLKKEYLAAIEPPQPVLAPAQADPVPPTTTAAPQTSSALMEEPRPAAVPPSQETKKHDRTQDADEKGGKKKGRFNFKKGPRDRSIEICNAVASGGKCTRPNCKFSHDLAAWLPSRPADIPGLVCPAHAAGYRCPFGFGCRAGLQHSEGDRCTDTELPKRPPLRNIVPLEASKQIRRRQYPFTRSDAVILGLLGVAATIPALASAIGAPAAAAESPLGGGLALWEPRKIDWRGKLYLAPLTTVGNLPFRRVCKDFGCDITCGEMALASKLLQGHPSELALLRRHPCEDIFGAQLAGCNPETMAHCAEMLDRECSLDFLDLNCGCPVDQFCDKVAPPSRPMPPAHAPGPCPRRPMPPAHAPGPCPRPRPQWGMCASLLGRPAKMESIVRCMTQACICISPHTPHAASEGPASRLPVIVKMRMGLNEKAPVAHEIIPRMHTWGAAAVVLHGRSRNQRYSRTADWEYIERVAAGSTVPVLGNGDLFQWQDVVRHLEGTSLHSVMLARGPLIKPWFFTEIKERRTWDISAPERLDVLRRFTGYGLEHWGSDTKGVETTRRFLLEWMSMLCRYVPPGLIETGHQQQLNLRVPRYQGRSDLESLLGSSASSDWVRVSEMLLGHVPDGFTFTPRHKSNAY</sequence>
<feature type="region of interest" description="Disordered" evidence="9">
    <location>
        <begin position="1571"/>
        <end position="1593"/>
    </location>
</feature>
<dbReference type="InterPro" id="IPR000571">
    <property type="entry name" value="Znf_CCCH"/>
</dbReference>
<evidence type="ECO:0000256" key="5">
    <source>
        <dbReference type="ARBA" id="ARBA00049447"/>
    </source>
</evidence>
<gene>
    <name evidence="12" type="ORF">PAPYR_9783</name>
</gene>
<keyword evidence="13" id="KW-1185">Reference proteome</keyword>
<comment type="similarity">
    <text evidence="8">Belongs to the dus family. Dus3 subfamily.</text>
</comment>
<keyword evidence="2" id="KW-0507">mRNA processing</keyword>
<comment type="catalytic activity">
    <reaction evidence="3">
        <text>5,6-dihydrouridine(47) in tRNA + NAD(+) = uridine(47) in tRNA + NADH + H(+)</text>
        <dbReference type="Rhea" id="RHEA:53364"/>
        <dbReference type="Rhea" id="RHEA-COMP:13539"/>
        <dbReference type="Rhea" id="RHEA-COMP:13540"/>
        <dbReference type="ChEBI" id="CHEBI:15378"/>
        <dbReference type="ChEBI" id="CHEBI:57540"/>
        <dbReference type="ChEBI" id="CHEBI:57945"/>
        <dbReference type="ChEBI" id="CHEBI:65315"/>
        <dbReference type="ChEBI" id="CHEBI:74443"/>
        <dbReference type="EC" id="1.3.1.89"/>
    </reaction>
    <physiologicalReaction direction="right-to-left" evidence="3">
        <dbReference type="Rhea" id="RHEA:53366"/>
    </physiologicalReaction>
</comment>
<keyword evidence="7 8" id="KW-0479">Metal-binding</keyword>
<evidence type="ECO:0000259" key="11">
    <source>
        <dbReference type="PROSITE" id="PS50103"/>
    </source>
</evidence>
<feature type="region of interest" description="Disordered" evidence="9">
    <location>
        <begin position="940"/>
        <end position="973"/>
    </location>
</feature>
<dbReference type="SUPFAM" id="SSF51395">
    <property type="entry name" value="FMN-linked oxidoreductases"/>
    <property type="match status" value="2"/>
</dbReference>
<evidence type="ECO:0000256" key="4">
    <source>
        <dbReference type="ARBA" id="ARBA00048342"/>
    </source>
</evidence>
<keyword evidence="8" id="KW-0285">Flavoprotein</keyword>
<protein>
    <recommendedName>
        <fullName evidence="1 8">tRNA-dihydrouridine(47) synthase [NAD(P)(+)]</fullName>
        <ecNumber evidence="8">1.3.1.-</ecNumber>
    </recommendedName>
    <alternativeName>
        <fullName evidence="8">tRNA-dihydrouridine synthase 3</fullName>
    </alternativeName>
</protein>
<comment type="caution">
    <text evidence="12">The sequence shown here is derived from an EMBL/GenBank/DDBJ whole genome shotgun (WGS) entry which is preliminary data.</text>
</comment>
<dbReference type="Gene3D" id="2.130.10.130">
    <property type="entry name" value="Integrin alpha, N-terminal"/>
    <property type="match status" value="1"/>
</dbReference>
<comment type="catalytic activity">
    <reaction evidence="5">
        <text>a 5,6-dihydrouridine in mRNA + NADP(+) = a uridine in mRNA + NADPH + H(+)</text>
        <dbReference type="Rhea" id="RHEA:69855"/>
        <dbReference type="Rhea" id="RHEA-COMP:14658"/>
        <dbReference type="Rhea" id="RHEA-COMP:17789"/>
        <dbReference type="ChEBI" id="CHEBI:15378"/>
        <dbReference type="ChEBI" id="CHEBI:57783"/>
        <dbReference type="ChEBI" id="CHEBI:58349"/>
        <dbReference type="ChEBI" id="CHEBI:65315"/>
        <dbReference type="ChEBI" id="CHEBI:74443"/>
    </reaction>
    <physiologicalReaction direction="right-to-left" evidence="5">
        <dbReference type="Rhea" id="RHEA:69857"/>
    </physiologicalReaction>
</comment>
<feature type="compositionally biased region" description="Low complexity" evidence="9">
    <location>
        <begin position="1250"/>
        <end position="1267"/>
    </location>
</feature>
<accession>A0ABQ8UD54</accession>
<dbReference type="InterPro" id="IPR013785">
    <property type="entry name" value="Aldolase_TIM"/>
</dbReference>
<dbReference type="InterPro" id="IPR028994">
    <property type="entry name" value="Integrin_alpha_N"/>
</dbReference>
<comment type="cofactor">
    <cofactor evidence="8">
        <name>FMN</name>
        <dbReference type="ChEBI" id="CHEBI:58210"/>
    </cofactor>
</comment>
<name>A0ABQ8UD54_9EUKA</name>
<comment type="catalytic activity">
    <reaction evidence="4">
        <text>a 5,6-dihydrouridine in mRNA + NAD(+) = a uridine in mRNA + NADH + H(+)</text>
        <dbReference type="Rhea" id="RHEA:69851"/>
        <dbReference type="Rhea" id="RHEA-COMP:14658"/>
        <dbReference type="Rhea" id="RHEA-COMP:17789"/>
        <dbReference type="ChEBI" id="CHEBI:15378"/>
        <dbReference type="ChEBI" id="CHEBI:57540"/>
        <dbReference type="ChEBI" id="CHEBI:57945"/>
        <dbReference type="ChEBI" id="CHEBI:65315"/>
        <dbReference type="ChEBI" id="CHEBI:74443"/>
    </reaction>
    <physiologicalReaction direction="right-to-left" evidence="4">
        <dbReference type="Rhea" id="RHEA:69853"/>
    </physiologicalReaction>
</comment>
<evidence type="ECO:0000256" key="9">
    <source>
        <dbReference type="SAM" id="MobiDB-lite"/>
    </source>
</evidence>
<feature type="domain" description="C3H1-type" evidence="11">
    <location>
        <begin position="1314"/>
        <end position="1341"/>
    </location>
</feature>
<dbReference type="CDD" id="cd02801">
    <property type="entry name" value="DUS_like_FMN"/>
    <property type="match status" value="1"/>
</dbReference>
<organism evidence="12 13">
    <name type="scientific">Paratrimastix pyriformis</name>
    <dbReference type="NCBI Taxonomy" id="342808"/>
    <lineage>
        <taxon>Eukaryota</taxon>
        <taxon>Metamonada</taxon>
        <taxon>Preaxostyla</taxon>
        <taxon>Paratrimastigidae</taxon>
        <taxon>Paratrimastix</taxon>
    </lineage>
</organism>
<dbReference type="PANTHER" id="PTHR45846:SF1">
    <property type="entry name" value="TRNA-DIHYDROURIDINE(47) SYNTHASE [NAD(P)(+)]-LIKE"/>
    <property type="match status" value="1"/>
</dbReference>